<organism evidence="14 15">
    <name type="scientific">Alkalihalophilus lindianensis</name>
    <dbReference type="NCBI Taxonomy" id="1630542"/>
    <lineage>
        <taxon>Bacteria</taxon>
        <taxon>Bacillati</taxon>
        <taxon>Bacillota</taxon>
        <taxon>Bacilli</taxon>
        <taxon>Bacillales</taxon>
        <taxon>Bacillaceae</taxon>
        <taxon>Alkalihalophilus</taxon>
    </lineage>
</organism>
<dbReference type="EMBL" id="JAWJBA010000002">
    <property type="protein sequence ID" value="MDV2684436.1"/>
    <property type="molecule type" value="Genomic_DNA"/>
</dbReference>
<keyword evidence="9 12" id="KW-0460">Magnesium</keyword>
<evidence type="ECO:0000256" key="11">
    <source>
        <dbReference type="ARBA" id="ARBA00023277"/>
    </source>
</evidence>
<feature type="binding site" evidence="12">
    <location>
        <position position="285"/>
    </location>
    <ligand>
        <name>K(+)</name>
        <dbReference type="ChEBI" id="CHEBI:29103"/>
    </ligand>
</feature>
<evidence type="ECO:0000256" key="10">
    <source>
        <dbReference type="ARBA" id="ARBA00022958"/>
    </source>
</evidence>
<feature type="binding site" evidence="12">
    <location>
        <position position="274"/>
    </location>
    <ligand>
        <name>ATP</name>
        <dbReference type="ChEBI" id="CHEBI:30616"/>
    </ligand>
</feature>
<dbReference type="PROSITE" id="PS00584">
    <property type="entry name" value="PFKB_KINASES_2"/>
    <property type="match status" value="1"/>
</dbReference>
<sequence>MVVVGSYVVDLMSRTPHMPKPGETVLGGPFQMGPGGKGGNQAVAASRQGASVTMITKVGQDLFGEEAIKNFEQESIQTTYITKDEHEATGAALIAVDQHSENMIVVSLGACGNLTSEDVQQAREAFINADIILVQLETSIEAVEATINLANELGKPVVLNPAPFQDVRAEVLKKVTYITPNETEASLLTGITVHDEKTAKEAAINLFNAGIPNVIITLGKKGCYIYDGSDQGRLIEGFTVDAVDTTGAGDAFNGGFTTFIASGLSINEAAKRANAVAALSVTKVGTSPAMPTQKEVEHFLEREQVKES</sequence>
<keyword evidence="12" id="KW-0963">Cytoplasm</keyword>
<comment type="catalytic activity">
    <reaction evidence="12">
        <text>D-ribose + ATP = D-ribose 5-phosphate + ADP + H(+)</text>
        <dbReference type="Rhea" id="RHEA:13697"/>
        <dbReference type="ChEBI" id="CHEBI:15378"/>
        <dbReference type="ChEBI" id="CHEBI:30616"/>
        <dbReference type="ChEBI" id="CHEBI:47013"/>
        <dbReference type="ChEBI" id="CHEBI:78346"/>
        <dbReference type="ChEBI" id="CHEBI:456216"/>
        <dbReference type="EC" id="2.7.1.15"/>
    </reaction>
</comment>
<evidence type="ECO:0000259" key="13">
    <source>
        <dbReference type="Pfam" id="PF00294"/>
    </source>
</evidence>
<evidence type="ECO:0000256" key="9">
    <source>
        <dbReference type="ARBA" id="ARBA00022842"/>
    </source>
</evidence>
<dbReference type="RefSeq" id="WP_317121936.1">
    <property type="nucleotide sequence ID" value="NZ_JAWJBA010000002.1"/>
</dbReference>
<keyword evidence="15" id="KW-1185">Reference proteome</keyword>
<dbReference type="PANTHER" id="PTHR10584:SF166">
    <property type="entry name" value="RIBOKINASE"/>
    <property type="match status" value="1"/>
</dbReference>
<comment type="subcellular location">
    <subcellularLocation>
        <location evidence="12">Cytoplasm</location>
    </subcellularLocation>
</comment>
<evidence type="ECO:0000313" key="14">
    <source>
        <dbReference type="EMBL" id="MDV2684436.1"/>
    </source>
</evidence>
<dbReference type="NCBIfam" id="TIGR02152">
    <property type="entry name" value="D_ribokin_bact"/>
    <property type="match status" value="1"/>
</dbReference>
<feature type="binding site" evidence="12">
    <location>
        <begin position="36"/>
        <end position="40"/>
    </location>
    <ligand>
        <name>substrate</name>
    </ligand>
</feature>
<comment type="similarity">
    <text evidence="1">Belongs to the carbohydrate kinase pfkB family.</text>
</comment>
<evidence type="ECO:0000256" key="1">
    <source>
        <dbReference type="ARBA" id="ARBA00005380"/>
    </source>
</evidence>
<name>A0ABU3X980_9BACI</name>
<keyword evidence="4 12" id="KW-0808">Transferase</keyword>
<comment type="similarity">
    <text evidence="12">Belongs to the carbohydrate kinase PfkB family. Ribokinase subfamily.</text>
</comment>
<feature type="binding site" evidence="12">
    <location>
        <begin position="249"/>
        <end position="250"/>
    </location>
    <ligand>
        <name>ATP</name>
        <dbReference type="ChEBI" id="CHEBI:30616"/>
    </ligand>
</feature>
<comment type="activity regulation">
    <text evidence="12">Activated by a monovalent cation that binds near, but not in, the active site. The most likely occupant of the site in vivo is potassium. Ion binding induces a conformational change that may alter substrate affinity.</text>
</comment>
<proteinExistence type="inferred from homology"/>
<dbReference type="InterPro" id="IPR011611">
    <property type="entry name" value="PfkB_dom"/>
</dbReference>
<keyword evidence="7 12" id="KW-0418">Kinase</keyword>
<dbReference type="SUPFAM" id="SSF53613">
    <property type="entry name" value="Ribokinase-like"/>
    <property type="match status" value="1"/>
</dbReference>
<dbReference type="EC" id="2.7.1.15" evidence="2 12"/>
<keyword evidence="11 12" id="KW-0119">Carbohydrate metabolism</keyword>
<feature type="binding site" evidence="12">
    <location>
        <position position="137"/>
    </location>
    <ligand>
        <name>substrate</name>
    </ligand>
</feature>
<evidence type="ECO:0000256" key="12">
    <source>
        <dbReference type="HAMAP-Rule" id="MF_01987"/>
    </source>
</evidence>
<comment type="caution">
    <text evidence="14">The sequence shown here is derived from an EMBL/GenBank/DDBJ whole genome shotgun (WGS) entry which is preliminary data.</text>
</comment>
<evidence type="ECO:0000256" key="7">
    <source>
        <dbReference type="ARBA" id="ARBA00022777"/>
    </source>
</evidence>
<dbReference type="PANTHER" id="PTHR10584">
    <property type="entry name" value="SUGAR KINASE"/>
    <property type="match status" value="1"/>
</dbReference>
<feature type="binding site" evidence="12">
    <location>
        <position position="246"/>
    </location>
    <ligand>
        <name>K(+)</name>
        <dbReference type="ChEBI" id="CHEBI:29103"/>
    </ligand>
</feature>
<comment type="cofactor">
    <cofactor evidence="12">
        <name>Mg(2+)</name>
        <dbReference type="ChEBI" id="CHEBI:18420"/>
    </cofactor>
    <text evidence="12">Requires a divalent cation, most likely magnesium in vivo, as an electrophilic catalyst to aid phosphoryl group transfer. It is the chelate of the metal and the nucleotide that is the actual substrate.</text>
</comment>
<accession>A0ABU3X980</accession>
<dbReference type="Pfam" id="PF00294">
    <property type="entry name" value="PfkB"/>
    <property type="match status" value="1"/>
</dbReference>
<dbReference type="PRINTS" id="PR00990">
    <property type="entry name" value="RIBOKINASE"/>
</dbReference>
<evidence type="ECO:0000256" key="4">
    <source>
        <dbReference type="ARBA" id="ARBA00022679"/>
    </source>
</evidence>
<feature type="binding site" evidence="12">
    <location>
        <position position="244"/>
    </location>
    <ligand>
        <name>K(+)</name>
        <dbReference type="ChEBI" id="CHEBI:29103"/>
    </ligand>
</feature>
<evidence type="ECO:0000256" key="2">
    <source>
        <dbReference type="ARBA" id="ARBA00012035"/>
    </source>
</evidence>
<feature type="binding site" evidence="12">
    <location>
        <begin position="217"/>
        <end position="222"/>
    </location>
    <ligand>
        <name>ATP</name>
        <dbReference type="ChEBI" id="CHEBI:30616"/>
    </ligand>
</feature>
<evidence type="ECO:0000256" key="5">
    <source>
        <dbReference type="ARBA" id="ARBA00022723"/>
    </source>
</evidence>
<feature type="binding site" evidence="12">
    <location>
        <position position="181"/>
    </location>
    <ligand>
        <name>ATP</name>
        <dbReference type="ChEBI" id="CHEBI:30616"/>
    </ligand>
</feature>
<evidence type="ECO:0000256" key="6">
    <source>
        <dbReference type="ARBA" id="ARBA00022741"/>
    </source>
</evidence>
<reference evidence="14 15" key="1">
    <citation type="submission" date="2023-10" db="EMBL/GenBank/DDBJ databases">
        <title>Screening of Alkalihalobacillus lindianensis BZ-TG-R113 and Its Alleviation of Salt Stress on Rapeseed Growth.</title>
        <authorList>
            <person name="Zhao B."/>
            <person name="Guo T."/>
        </authorList>
    </citation>
    <scope>NUCLEOTIDE SEQUENCE [LARGE SCALE GENOMIC DNA]</scope>
    <source>
        <strain evidence="14 15">BZ-TG-R113</strain>
    </source>
</reference>
<evidence type="ECO:0000256" key="3">
    <source>
        <dbReference type="ARBA" id="ARBA00016943"/>
    </source>
</evidence>
<dbReference type="Proteomes" id="UP001287282">
    <property type="component" value="Unassembled WGS sequence"/>
</dbReference>
<dbReference type="InterPro" id="IPR002173">
    <property type="entry name" value="Carboh/pur_kinase_PfkB_CS"/>
</dbReference>
<protein>
    <recommendedName>
        <fullName evidence="3 12">Ribokinase</fullName>
        <shortName evidence="12">RK</shortName>
        <ecNumber evidence="2 12">2.7.1.15</ecNumber>
    </recommendedName>
</protein>
<keyword evidence="8 12" id="KW-0067">ATP-binding</keyword>
<dbReference type="HAMAP" id="MF_01987">
    <property type="entry name" value="Ribokinase"/>
    <property type="match status" value="1"/>
</dbReference>
<dbReference type="InterPro" id="IPR011877">
    <property type="entry name" value="Ribokinase"/>
</dbReference>
<keyword evidence="5 12" id="KW-0479">Metal-binding</keyword>
<dbReference type="GO" id="GO:0004747">
    <property type="term" value="F:ribokinase activity"/>
    <property type="evidence" value="ECO:0007669"/>
    <property type="project" value="UniProtKB-EC"/>
</dbReference>
<feature type="domain" description="Carbohydrate kinase PfkB" evidence="13">
    <location>
        <begin position="2"/>
        <end position="292"/>
    </location>
</feature>
<gene>
    <name evidence="12 14" type="primary">rbsK</name>
    <name evidence="14" type="ORF">RYX56_08640</name>
</gene>
<evidence type="ECO:0000313" key="15">
    <source>
        <dbReference type="Proteomes" id="UP001287282"/>
    </source>
</evidence>
<dbReference type="InterPro" id="IPR029056">
    <property type="entry name" value="Ribokinase-like"/>
</dbReference>
<feature type="active site" description="Proton acceptor" evidence="12">
    <location>
        <position position="250"/>
    </location>
</feature>
<feature type="binding site" evidence="12">
    <location>
        <begin position="8"/>
        <end position="10"/>
    </location>
    <ligand>
        <name>substrate</name>
    </ligand>
</feature>
<feature type="binding site" evidence="12">
    <location>
        <position position="280"/>
    </location>
    <ligand>
        <name>K(+)</name>
        <dbReference type="ChEBI" id="CHEBI:29103"/>
    </ligand>
</feature>
<keyword evidence="10 12" id="KW-0630">Potassium</keyword>
<feature type="binding site" evidence="12">
    <location>
        <position position="283"/>
    </location>
    <ligand>
        <name>K(+)</name>
        <dbReference type="ChEBI" id="CHEBI:29103"/>
    </ligand>
</feature>
<dbReference type="CDD" id="cd01174">
    <property type="entry name" value="ribokinase"/>
    <property type="match status" value="1"/>
</dbReference>
<dbReference type="Gene3D" id="3.40.1190.20">
    <property type="match status" value="1"/>
</dbReference>
<comment type="caution">
    <text evidence="12">Lacks conserved residue(s) required for the propagation of feature annotation.</text>
</comment>
<dbReference type="InterPro" id="IPR002139">
    <property type="entry name" value="Ribo/fructo_kinase"/>
</dbReference>
<comment type="subunit">
    <text evidence="12">Homodimer.</text>
</comment>
<evidence type="ECO:0000256" key="8">
    <source>
        <dbReference type="ARBA" id="ARBA00022840"/>
    </source>
</evidence>
<comment type="pathway">
    <text evidence="12">Carbohydrate metabolism; D-ribose degradation; D-ribose 5-phosphate from beta-D-ribopyranose: step 2/2.</text>
</comment>
<feature type="binding site" evidence="12">
    <location>
        <position position="250"/>
    </location>
    <ligand>
        <name>substrate</name>
    </ligand>
</feature>
<comment type="function">
    <text evidence="12">Catalyzes the phosphorylation of ribose at O-5 in a reaction requiring ATP and magnesium. The resulting D-ribose-5-phosphate can then be used either for sythesis of nucleotides, histidine, and tryptophan, or as a component of the pentose phosphate pathway.</text>
</comment>
<keyword evidence="6 12" id="KW-0547">Nucleotide-binding</keyword>